<keyword evidence="3" id="KW-0540">Nuclease</keyword>
<dbReference type="Gene3D" id="3.30.420.10">
    <property type="entry name" value="Ribonuclease H-like superfamily/Ribonuclease H"/>
    <property type="match status" value="1"/>
</dbReference>
<dbReference type="InterPro" id="IPR036397">
    <property type="entry name" value="RNaseH_sf"/>
</dbReference>
<comment type="caution">
    <text evidence="17">The sequence shown here is derived from an EMBL/GenBank/DDBJ whole genome shotgun (WGS) entry which is preliminary data.</text>
</comment>
<dbReference type="AlphaFoldDB" id="A0A9Q3EQN1"/>
<evidence type="ECO:0000256" key="14">
    <source>
        <dbReference type="ARBA" id="ARBA00048173"/>
    </source>
</evidence>
<protein>
    <recommendedName>
        <fullName evidence="16">Integrase catalytic domain-containing protein</fullName>
    </recommendedName>
</protein>
<evidence type="ECO:0000256" key="15">
    <source>
        <dbReference type="ARBA" id="ARBA00049244"/>
    </source>
</evidence>
<dbReference type="GO" id="GO:0032196">
    <property type="term" value="P:transposition"/>
    <property type="evidence" value="ECO:0007669"/>
    <property type="project" value="UniProtKB-KW"/>
</dbReference>
<comment type="catalytic activity">
    <reaction evidence="15">
        <text>DNA(n) + a 2'-deoxyribonucleoside 5'-triphosphate = DNA(n+1) + diphosphate</text>
        <dbReference type="Rhea" id="RHEA:22508"/>
        <dbReference type="Rhea" id="RHEA-COMP:17339"/>
        <dbReference type="Rhea" id="RHEA-COMP:17340"/>
        <dbReference type="ChEBI" id="CHEBI:33019"/>
        <dbReference type="ChEBI" id="CHEBI:61560"/>
        <dbReference type="ChEBI" id="CHEBI:173112"/>
        <dbReference type="EC" id="2.7.7.7"/>
    </reaction>
</comment>
<keyword evidence="6" id="KW-0378">Hydrolase</keyword>
<gene>
    <name evidence="17" type="ORF">O181_061552</name>
</gene>
<dbReference type="GO" id="GO:0015074">
    <property type="term" value="P:DNA integration"/>
    <property type="evidence" value="ECO:0007669"/>
    <property type="project" value="UniProtKB-KW"/>
</dbReference>
<keyword evidence="10" id="KW-0695">RNA-directed DNA polymerase</keyword>
<evidence type="ECO:0000256" key="7">
    <source>
        <dbReference type="ARBA" id="ARBA00022842"/>
    </source>
</evidence>
<evidence type="ECO:0000256" key="2">
    <source>
        <dbReference type="ARBA" id="ARBA00022695"/>
    </source>
</evidence>
<evidence type="ECO:0000256" key="6">
    <source>
        <dbReference type="ARBA" id="ARBA00022801"/>
    </source>
</evidence>
<comment type="catalytic activity">
    <reaction evidence="14">
        <text>DNA(n) + a 2'-deoxyribonucleoside 5'-triphosphate = DNA(n+1) + diphosphate</text>
        <dbReference type="Rhea" id="RHEA:22508"/>
        <dbReference type="Rhea" id="RHEA-COMP:17339"/>
        <dbReference type="Rhea" id="RHEA-COMP:17340"/>
        <dbReference type="ChEBI" id="CHEBI:33019"/>
        <dbReference type="ChEBI" id="CHEBI:61560"/>
        <dbReference type="ChEBI" id="CHEBI:173112"/>
        <dbReference type="EC" id="2.7.7.49"/>
    </reaction>
</comment>
<evidence type="ECO:0000256" key="11">
    <source>
        <dbReference type="ARBA" id="ARBA00022932"/>
    </source>
</evidence>
<keyword evidence="1" id="KW-0815">Transposition</keyword>
<accession>A0A9Q3EQN1</accession>
<dbReference type="GO" id="GO:0046872">
    <property type="term" value="F:metal ion binding"/>
    <property type="evidence" value="ECO:0007669"/>
    <property type="project" value="UniProtKB-KW"/>
</dbReference>
<keyword evidence="12" id="KW-0233">DNA recombination</keyword>
<evidence type="ECO:0000256" key="9">
    <source>
        <dbReference type="ARBA" id="ARBA00022908"/>
    </source>
</evidence>
<dbReference type="InterPro" id="IPR057670">
    <property type="entry name" value="SH3_retrovirus"/>
</dbReference>
<dbReference type="Proteomes" id="UP000765509">
    <property type="component" value="Unassembled WGS sequence"/>
</dbReference>
<name>A0A9Q3EQN1_9BASI</name>
<keyword evidence="9" id="KW-0229">DNA integration</keyword>
<dbReference type="Pfam" id="PF00665">
    <property type="entry name" value="rve"/>
    <property type="match status" value="1"/>
</dbReference>
<dbReference type="InterPro" id="IPR013103">
    <property type="entry name" value="RVT_2"/>
</dbReference>
<dbReference type="SUPFAM" id="SSF53098">
    <property type="entry name" value="Ribonuclease H-like"/>
    <property type="match status" value="1"/>
</dbReference>
<evidence type="ECO:0000256" key="5">
    <source>
        <dbReference type="ARBA" id="ARBA00022759"/>
    </source>
</evidence>
<dbReference type="PANTHER" id="PTHR42648:SF11">
    <property type="entry name" value="TRANSPOSON TY4-P GAG-POL POLYPROTEIN"/>
    <property type="match status" value="1"/>
</dbReference>
<dbReference type="PANTHER" id="PTHR42648">
    <property type="entry name" value="TRANSPOSASE, PUTATIVE-RELATED"/>
    <property type="match status" value="1"/>
</dbReference>
<dbReference type="GO" id="GO:0003723">
    <property type="term" value="F:RNA binding"/>
    <property type="evidence" value="ECO:0007669"/>
    <property type="project" value="UniProtKB-KW"/>
</dbReference>
<keyword evidence="13" id="KW-0511">Multifunctional enzyme</keyword>
<evidence type="ECO:0000313" key="17">
    <source>
        <dbReference type="EMBL" id="MBW0521837.1"/>
    </source>
</evidence>
<evidence type="ECO:0000313" key="18">
    <source>
        <dbReference type="Proteomes" id="UP000765509"/>
    </source>
</evidence>
<dbReference type="InterPro" id="IPR001584">
    <property type="entry name" value="Integrase_cat-core"/>
</dbReference>
<keyword evidence="8" id="KW-0694">RNA-binding</keyword>
<dbReference type="GO" id="GO:0003887">
    <property type="term" value="F:DNA-directed DNA polymerase activity"/>
    <property type="evidence" value="ECO:0007669"/>
    <property type="project" value="UniProtKB-KW"/>
</dbReference>
<organism evidence="17 18">
    <name type="scientific">Austropuccinia psidii MF-1</name>
    <dbReference type="NCBI Taxonomy" id="1389203"/>
    <lineage>
        <taxon>Eukaryota</taxon>
        <taxon>Fungi</taxon>
        <taxon>Dikarya</taxon>
        <taxon>Basidiomycota</taxon>
        <taxon>Pucciniomycotina</taxon>
        <taxon>Pucciniomycetes</taxon>
        <taxon>Pucciniales</taxon>
        <taxon>Sphaerophragmiaceae</taxon>
        <taxon>Austropuccinia</taxon>
    </lineage>
</organism>
<dbReference type="Pfam" id="PF07727">
    <property type="entry name" value="RVT_2"/>
    <property type="match status" value="1"/>
</dbReference>
<dbReference type="InterPro" id="IPR012337">
    <property type="entry name" value="RNaseH-like_sf"/>
</dbReference>
<dbReference type="CDD" id="cd09272">
    <property type="entry name" value="RNase_HI_RT_Ty1"/>
    <property type="match status" value="1"/>
</dbReference>
<dbReference type="GO" id="GO:0005634">
    <property type="term" value="C:nucleus"/>
    <property type="evidence" value="ECO:0007669"/>
    <property type="project" value="UniProtKB-ARBA"/>
</dbReference>
<evidence type="ECO:0000256" key="10">
    <source>
        <dbReference type="ARBA" id="ARBA00022918"/>
    </source>
</evidence>
<dbReference type="OrthoDB" id="4363844at2759"/>
<dbReference type="InterPro" id="IPR039537">
    <property type="entry name" value="Retrotran_Ty1/copia-like"/>
</dbReference>
<feature type="domain" description="Integrase catalytic" evidence="16">
    <location>
        <begin position="70"/>
        <end position="238"/>
    </location>
</feature>
<keyword evidence="11" id="KW-0808">Transferase</keyword>
<dbReference type="EMBL" id="AVOT02029118">
    <property type="protein sequence ID" value="MBW0521837.1"/>
    <property type="molecule type" value="Genomic_DNA"/>
</dbReference>
<proteinExistence type="predicted"/>
<keyword evidence="7" id="KW-0460">Magnesium</keyword>
<evidence type="ECO:0000256" key="12">
    <source>
        <dbReference type="ARBA" id="ARBA00023172"/>
    </source>
</evidence>
<dbReference type="GO" id="GO:0006310">
    <property type="term" value="P:DNA recombination"/>
    <property type="evidence" value="ECO:0007669"/>
    <property type="project" value="UniProtKB-KW"/>
</dbReference>
<keyword evidence="4" id="KW-0479">Metal-binding</keyword>
<dbReference type="PROSITE" id="PS50994">
    <property type="entry name" value="INTEGRASE"/>
    <property type="match status" value="1"/>
</dbReference>
<keyword evidence="18" id="KW-1185">Reference proteome</keyword>
<evidence type="ECO:0000256" key="4">
    <source>
        <dbReference type="ARBA" id="ARBA00022723"/>
    </source>
</evidence>
<evidence type="ECO:0000259" key="16">
    <source>
        <dbReference type="PROSITE" id="PS50994"/>
    </source>
</evidence>
<keyword evidence="11" id="KW-0239">DNA-directed DNA polymerase</keyword>
<evidence type="ECO:0000256" key="8">
    <source>
        <dbReference type="ARBA" id="ARBA00022884"/>
    </source>
</evidence>
<dbReference type="GO" id="GO:0016787">
    <property type="term" value="F:hydrolase activity"/>
    <property type="evidence" value="ECO:0007669"/>
    <property type="project" value="UniProtKB-KW"/>
</dbReference>
<keyword evidence="5" id="KW-0255">Endonuclease</keyword>
<evidence type="ECO:0000256" key="3">
    <source>
        <dbReference type="ARBA" id="ARBA00022722"/>
    </source>
</evidence>
<evidence type="ECO:0000256" key="1">
    <source>
        <dbReference type="ARBA" id="ARBA00022578"/>
    </source>
</evidence>
<dbReference type="GO" id="GO:0004519">
    <property type="term" value="F:endonuclease activity"/>
    <property type="evidence" value="ECO:0007669"/>
    <property type="project" value="UniProtKB-KW"/>
</dbReference>
<reference evidence="17" key="1">
    <citation type="submission" date="2021-03" db="EMBL/GenBank/DDBJ databases">
        <title>Draft genome sequence of rust myrtle Austropuccinia psidii MF-1, a brazilian biotype.</title>
        <authorList>
            <person name="Quecine M.C."/>
            <person name="Pachon D.M.R."/>
            <person name="Bonatelli M.L."/>
            <person name="Correr F.H."/>
            <person name="Franceschini L.M."/>
            <person name="Leite T.F."/>
            <person name="Margarido G.R.A."/>
            <person name="Almeida C.A."/>
            <person name="Ferrarezi J.A."/>
            <person name="Labate C.A."/>
        </authorList>
    </citation>
    <scope>NUCLEOTIDE SEQUENCE</scope>
    <source>
        <strain evidence="17">MF-1</strain>
    </source>
</reference>
<dbReference type="GO" id="GO:0003964">
    <property type="term" value="F:RNA-directed DNA polymerase activity"/>
    <property type="evidence" value="ECO:0007669"/>
    <property type="project" value="UniProtKB-KW"/>
</dbReference>
<keyword evidence="2" id="KW-0548">Nucleotidyltransferase</keyword>
<evidence type="ECO:0000256" key="13">
    <source>
        <dbReference type="ARBA" id="ARBA00023268"/>
    </source>
</evidence>
<dbReference type="Pfam" id="PF25597">
    <property type="entry name" value="SH3_retrovirus"/>
    <property type="match status" value="1"/>
</dbReference>
<sequence>MNLVSLPQSTTLSSCKWHDRLGHTCDKVVLSFLKQHVPTFNTKSWQAFYCKVCAKSKSTHRLAKIGVEIPKDQPLNLLISDIMGPFEKDMQGFCYLLTIRDHVSTCCIVYPLKLRSDAPAAIQETIKQLQVYTGTTPKALRTNNAKEFTLAAFTDSLAKLGVAFYPSLPYSPQENSEAKCLNRTLGDMARDMVRVRCLLAYASASFMHNQIPNLRFPKSSPHQELFGRTPLITTLYPHGADAIVHIPAVHQQGKLAPRAIKCKLLKPLMTGGWLLWDPRTNKMIQLASVIFPQFQPYGQPTTPGKGSLSHVVSAITLDKVPMEQYFEDENQAINSLPLVKDVKIPFHLGEALKGPHRNSWKRACEEELTQMATREVWDVVKKIPGMKTIGHQWVFDLKSNANGSIKKFKARLVARGDKQCPGVDCARTYALTALLMSLRLVLATAVLKVTEVDQSLYIFCSRTAVIAIWIHVDNGIVASNSANAISDFKTALVSHFDIKWSDQLNRIMGLECVFGKGEVAITQQQLTDGILEAYPHQIVMPDSPLPVLPMGESLPSIPSQDATPFRLVIGSLAYLKYRNRGICLCLGKTSLNLWGGDLECSQTGFVLKLGDAPVLWGSKRQSLVALSTCAAEYVALSDSTQYLVQAINQLTQLAGDFDTTIFCNNQAAVQVSLENKSQKRMRYLDRAFFFVKDTIRKYSIKVTWVKTGNMLADALTKRLLGPSLLRTLPFLGPNG</sequence>